<evidence type="ECO:0000256" key="1">
    <source>
        <dbReference type="SAM" id="SignalP"/>
    </source>
</evidence>
<comment type="caution">
    <text evidence="2">The sequence shown here is derived from an EMBL/GenBank/DDBJ whole genome shotgun (WGS) entry which is preliminary data.</text>
</comment>
<name>A0AAN6Z269_9PEZI</name>
<gene>
    <name evidence="2" type="ORF">N657DRAFT_648110</name>
</gene>
<feature type="chain" id="PRO_5042999739" evidence="1">
    <location>
        <begin position="20"/>
        <end position="89"/>
    </location>
</feature>
<keyword evidence="3" id="KW-1185">Reference proteome</keyword>
<evidence type="ECO:0000313" key="3">
    <source>
        <dbReference type="Proteomes" id="UP001302602"/>
    </source>
</evidence>
<dbReference type="RefSeq" id="XP_062645055.1">
    <property type="nucleotide sequence ID" value="XM_062793460.1"/>
</dbReference>
<proteinExistence type="predicted"/>
<organism evidence="2 3">
    <name type="scientific">Parathielavia appendiculata</name>
    <dbReference type="NCBI Taxonomy" id="2587402"/>
    <lineage>
        <taxon>Eukaryota</taxon>
        <taxon>Fungi</taxon>
        <taxon>Dikarya</taxon>
        <taxon>Ascomycota</taxon>
        <taxon>Pezizomycotina</taxon>
        <taxon>Sordariomycetes</taxon>
        <taxon>Sordariomycetidae</taxon>
        <taxon>Sordariales</taxon>
        <taxon>Chaetomiaceae</taxon>
        <taxon>Parathielavia</taxon>
    </lineage>
</organism>
<keyword evidence="1" id="KW-0732">Signal</keyword>
<dbReference type="Proteomes" id="UP001302602">
    <property type="component" value="Unassembled WGS sequence"/>
</dbReference>
<reference evidence="2" key="1">
    <citation type="journal article" date="2023" name="Mol. Phylogenet. Evol.">
        <title>Genome-scale phylogeny and comparative genomics of the fungal order Sordariales.</title>
        <authorList>
            <person name="Hensen N."/>
            <person name="Bonometti L."/>
            <person name="Westerberg I."/>
            <person name="Brannstrom I.O."/>
            <person name="Guillou S."/>
            <person name="Cros-Aarteil S."/>
            <person name="Calhoun S."/>
            <person name="Haridas S."/>
            <person name="Kuo A."/>
            <person name="Mondo S."/>
            <person name="Pangilinan J."/>
            <person name="Riley R."/>
            <person name="LaButti K."/>
            <person name="Andreopoulos B."/>
            <person name="Lipzen A."/>
            <person name="Chen C."/>
            <person name="Yan M."/>
            <person name="Daum C."/>
            <person name="Ng V."/>
            <person name="Clum A."/>
            <person name="Steindorff A."/>
            <person name="Ohm R.A."/>
            <person name="Martin F."/>
            <person name="Silar P."/>
            <person name="Natvig D.O."/>
            <person name="Lalanne C."/>
            <person name="Gautier V."/>
            <person name="Ament-Velasquez S.L."/>
            <person name="Kruys A."/>
            <person name="Hutchinson M.I."/>
            <person name="Powell A.J."/>
            <person name="Barry K."/>
            <person name="Miller A.N."/>
            <person name="Grigoriev I.V."/>
            <person name="Debuchy R."/>
            <person name="Gladieux P."/>
            <person name="Hiltunen Thoren M."/>
            <person name="Johannesson H."/>
        </authorList>
    </citation>
    <scope>NUCLEOTIDE SEQUENCE</scope>
    <source>
        <strain evidence="2">CBS 731.68</strain>
    </source>
</reference>
<evidence type="ECO:0000313" key="2">
    <source>
        <dbReference type="EMBL" id="KAK4121284.1"/>
    </source>
</evidence>
<reference evidence="2" key="2">
    <citation type="submission" date="2023-05" db="EMBL/GenBank/DDBJ databases">
        <authorList>
            <consortium name="Lawrence Berkeley National Laboratory"/>
            <person name="Steindorff A."/>
            <person name="Hensen N."/>
            <person name="Bonometti L."/>
            <person name="Westerberg I."/>
            <person name="Brannstrom I.O."/>
            <person name="Guillou S."/>
            <person name="Cros-Aarteil S."/>
            <person name="Calhoun S."/>
            <person name="Haridas S."/>
            <person name="Kuo A."/>
            <person name="Mondo S."/>
            <person name="Pangilinan J."/>
            <person name="Riley R."/>
            <person name="Labutti K."/>
            <person name="Andreopoulos B."/>
            <person name="Lipzen A."/>
            <person name="Chen C."/>
            <person name="Yanf M."/>
            <person name="Daum C."/>
            <person name="Ng V."/>
            <person name="Clum A."/>
            <person name="Ohm R."/>
            <person name="Martin F."/>
            <person name="Silar P."/>
            <person name="Natvig D."/>
            <person name="Lalanne C."/>
            <person name="Gautier V."/>
            <person name="Ament-Velasquez S.L."/>
            <person name="Kruys A."/>
            <person name="Hutchinson M.I."/>
            <person name="Powell A.J."/>
            <person name="Barry K."/>
            <person name="Miller A.N."/>
            <person name="Grigoriev I.V."/>
            <person name="Debuchy R."/>
            <person name="Gladieux P."/>
            <person name="Thoren M.H."/>
            <person name="Johannesson H."/>
        </authorList>
    </citation>
    <scope>NUCLEOTIDE SEQUENCE</scope>
    <source>
        <strain evidence="2">CBS 731.68</strain>
    </source>
</reference>
<sequence>MVTTKILVAAMTLVLQVSAVPSTLKRQECGTEYAELVLNGPCVGGQLACEFCCPQSYDATATIDHCHAGHAPYNCANGYKEWHCEEHQH</sequence>
<dbReference type="AlphaFoldDB" id="A0AAN6Z269"/>
<accession>A0AAN6Z269</accession>
<feature type="signal peptide" evidence="1">
    <location>
        <begin position="1"/>
        <end position="19"/>
    </location>
</feature>
<protein>
    <submittedName>
        <fullName evidence="2">Uncharacterized protein</fullName>
    </submittedName>
</protein>
<dbReference type="EMBL" id="MU853234">
    <property type="protein sequence ID" value="KAK4121284.1"/>
    <property type="molecule type" value="Genomic_DNA"/>
</dbReference>
<dbReference type="GeneID" id="87830229"/>